<reference evidence="1 2" key="1">
    <citation type="journal article" date="2024" name="IMA Fungus">
        <title>Apiospora arundinis, a panoply of carbohydrate-active enzymes and secondary metabolites.</title>
        <authorList>
            <person name="Sorensen T."/>
            <person name="Petersen C."/>
            <person name="Muurmann A.T."/>
            <person name="Christiansen J.V."/>
            <person name="Brundto M.L."/>
            <person name="Overgaard C.K."/>
            <person name="Boysen A.T."/>
            <person name="Wollenberg R.D."/>
            <person name="Larsen T.O."/>
            <person name="Sorensen J.L."/>
            <person name="Nielsen K.L."/>
            <person name="Sondergaard T.E."/>
        </authorList>
    </citation>
    <scope>NUCLEOTIDE SEQUENCE [LARGE SCALE GENOMIC DNA]</scope>
    <source>
        <strain evidence="1 2">AAU 773</strain>
    </source>
</reference>
<dbReference type="Proteomes" id="UP001390339">
    <property type="component" value="Unassembled WGS sequence"/>
</dbReference>
<comment type="caution">
    <text evidence="1">The sequence shown here is derived from an EMBL/GenBank/DDBJ whole genome shotgun (WGS) entry which is preliminary data.</text>
</comment>
<sequence length="62" mass="6937">MKVAQAFREAMESGFTTICGAVNANKPHLHANAVLPVWRAALLHCIFVRPWNFGIPRTEMTD</sequence>
<gene>
    <name evidence="1" type="ORF">PGQ11_002478</name>
</gene>
<proteinExistence type="predicted"/>
<dbReference type="EMBL" id="JAPCWZ010000002">
    <property type="protein sequence ID" value="KAK8877532.1"/>
    <property type="molecule type" value="Genomic_DNA"/>
</dbReference>
<organism evidence="1 2">
    <name type="scientific">Apiospora arundinis</name>
    <dbReference type="NCBI Taxonomy" id="335852"/>
    <lineage>
        <taxon>Eukaryota</taxon>
        <taxon>Fungi</taxon>
        <taxon>Dikarya</taxon>
        <taxon>Ascomycota</taxon>
        <taxon>Pezizomycotina</taxon>
        <taxon>Sordariomycetes</taxon>
        <taxon>Xylariomycetidae</taxon>
        <taxon>Amphisphaeriales</taxon>
        <taxon>Apiosporaceae</taxon>
        <taxon>Apiospora</taxon>
    </lineage>
</organism>
<evidence type="ECO:0000313" key="2">
    <source>
        <dbReference type="Proteomes" id="UP001390339"/>
    </source>
</evidence>
<evidence type="ECO:0000313" key="1">
    <source>
        <dbReference type="EMBL" id="KAK8877532.1"/>
    </source>
</evidence>
<name>A0ABR2JIQ4_9PEZI</name>
<accession>A0ABR2JIQ4</accession>
<keyword evidence="2" id="KW-1185">Reference proteome</keyword>
<protein>
    <submittedName>
        <fullName evidence="1">Uncharacterized protein</fullName>
    </submittedName>
</protein>